<feature type="transmembrane region" description="Helical" evidence="1">
    <location>
        <begin position="174"/>
        <end position="191"/>
    </location>
</feature>
<feature type="transmembrane region" description="Helical" evidence="1">
    <location>
        <begin position="311"/>
        <end position="332"/>
    </location>
</feature>
<dbReference type="Pfam" id="PF06304">
    <property type="entry name" value="DUF1048"/>
    <property type="match status" value="1"/>
</dbReference>
<sequence length="340" mass="39776">MGDTTNNEKESYEDYKKYIHKLEDEYLNTFRKVESYISSSTKLNQIEKNNCFLQVLDTFLSAQTEERNIKDITGLDLKKYCDNMIYGEGLSLFKGAKIFYSIIGVVFYVSWMHFFIRILYVVFSYKGSSIIYEPMIFGIGEIILALSYICIPILGAQITKRHFQNPKRCKRLKLVVDNVVWLIGIIIYTFMEQNFGQYGVTISFNTLVLTLIYLALARISVWILVESFNKSKLEQETERFKYEEAIKNRYLKHKVKCEKKNKEPLIWHAFLKKKTWNNKIFKIIFSIYVVIILALIILMGRGMIINNNIDIIGIILLIVMSFIEVLLIGVVIKSPTKMEE</sequence>
<keyword evidence="1" id="KW-1133">Transmembrane helix</keyword>
<keyword evidence="1" id="KW-0472">Membrane</keyword>
<feature type="transmembrane region" description="Helical" evidence="1">
    <location>
        <begin position="135"/>
        <end position="154"/>
    </location>
</feature>
<organism evidence="2 3">
    <name type="scientific">Clostridium gasigenes</name>
    <dbReference type="NCBI Taxonomy" id="94869"/>
    <lineage>
        <taxon>Bacteria</taxon>
        <taxon>Bacillati</taxon>
        <taxon>Bacillota</taxon>
        <taxon>Clostridia</taxon>
        <taxon>Eubacteriales</taxon>
        <taxon>Clostridiaceae</taxon>
        <taxon>Clostridium</taxon>
    </lineage>
</organism>
<feature type="transmembrane region" description="Helical" evidence="1">
    <location>
        <begin position="98"/>
        <end position="123"/>
    </location>
</feature>
<proteinExistence type="predicted"/>
<dbReference type="RefSeq" id="WP_185164483.1">
    <property type="nucleotide sequence ID" value="NZ_JACKWY010000005.1"/>
</dbReference>
<reference evidence="2 3" key="1">
    <citation type="submission" date="2020-08" db="EMBL/GenBank/DDBJ databases">
        <title>Clostridia isolated from Swiss meat.</title>
        <authorList>
            <person name="Wambui J."/>
            <person name="Stevens M.J.A."/>
            <person name="Stephan R."/>
        </authorList>
    </citation>
    <scope>NUCLEOTIDE SEQUENCE [LARGE SCALE GENOMIC DNA]</scope>
    <source>
        <strain evidence="2 3">CM001</strain>
    </source>
</reference>
<name>A0A7X0SCD9_9CLOT</name>
<dbReference type="Gene3D" id="1.10.1900.10">
    <property type="entry name" value="c-terminal domain of poly(a) binding protein"/>
    <property type="match status" value="1"/>
</dbReference>
<gene>
    <name evidence="2" type="ORF">H7E68_09910</name>
</gene>
<feature type="transmembrane region" description="Helical" evidence="1">
    <location>
        <begin position="280"/>
        <end position="299"/>
    </location>
</feature>
<evidence type="ECO:0000256" key="1">
    <source>
        <dbReference type="SAM" id="Phobius"/>
    </source>
</evidence>
<comment type="caution">
    <text evidence="2">The sequence shown here is derived from an EMBL/GenBank/DDBJ whole genome shotgun (WGS) entry which is preliminary data.</text>
</comment>
<dbReference type="AlphaFoldDB" id="A0A7X0SCD9"/>
<dbReference type="EMBL" id="JACKWY010000005">
    <property type="protein sequence ID" value="MBB6715041.1"/>
    <property type="molecule type" value="Genomic_DNA"/>
</dbReference>
<protein>
    <submittedName>
        <fullName evidence="2">DUF1048 domain-containing protein</fullName>
    </submittedName>
</protein>
<accession>A0A7X0SCD9</accession>
<feature type="transmembrane region" description="Helical" evidence="1">
    <location>
        <begin position="203"/>
        <end position="225"/>
    </location>
</feature>
<keyword evidence="1" id="KW-0812">Transmembrane</keyword>
<evidence type="ECO:0000313" key="2">
    <source>
        <dbReference type="EMBL" id="MBB6715041.1"/>
    </source>
</evidence>
<dbReference type="InterPro" id="IPR008316">
    <property type="entry name" value="UCP029876"/>
</dbReference>
<dbReference type="Proteomes" id="UP000585258">
    <property type="component" value="Unassembled WGS sequence"/>
</dbReference>
<dbReference type="SUPFAM" id="SSF158560">
    <property type="entry name" value="BH3980-like"/>
    <property type="match status" value="1"/>
</dbReference>
<evidence type="ECO:0000313" key="3">
    <source>
        <dbReference type="Proteomes" id="UP000585258"/>
    </source>
</evidence>